<feature type="compositionally biased region" description="Polar residues" evidence="1">
    <location>
        <begin position="48"/>
        <end position="62"/>
    </location>
</feature>
<feature type="compositionally biased region" description="Polar residues" evidence="1">
    <location>
        <begin position="149"/>
        <end position="182"/>
    </location>
</feature>
<evidence type="ECO:0000256" key="1">
    <source>
        <dbReference type="SAM" id="MobiDB-lite"/>
    </source>
</evidence>
<protein>
    <recommendedName>
        <fullName evidence="4">DUF1236 domain-containing protein</fullName>
    </recommendedName>
</protein>
<reference evidence="2 3" key="1">
    <citation type="submission" date="2013-12" db="EMBL/GenBank/DDBJ databases">
        <title>Complete genome sequence of Rhizobium etli bv. mimosae IE4771.</title>
        <authorList>
            <person name="Bustos P."/>
            <person name="Santamaria R.I."/>
            <person name="Lozano L."/>
            <person name="Ormeno-Orrillo E."/>
            <person name="Rogel M.A."/>
            <person name="Romero D."/>
            <person name="Cevallos M.A."/>
            <person name="Martinez-Romero E."/>
            <person name="Gonzalez V."/>
        </authorList>
    </citation>
    <scope>NUCLEOTIDE SEQUENCE [LARGE SCALE GENOMIC DNA]</scope>
    <source>
        <strain evidence="2 3">IE4771</strain>
    </source>
</reference>
<dbReference type="Pfam" id="PF06823">
    <property type="entry name" value="DUF1236"/>
    <property type="match status" value="1"/>
</dbReference>
<feature type="compositionally biased region" description="Low complexity" evidence="1">
    <location>
        <begin position="63"/>
        <end position="97"/>
    </location>
</feature>
<dbReference type="AlphaFoldDB" id="A0A060I959"/>
<dbReference type="KEGG" id="rei:IE4771_CH03455"/>
<organism evidence="2 3">
    <name type="scientific">Rhizobium etli bv. mimosae str. IE4771</name>
    <dbReference type="NCBI Taxonomy" id="1432050"/>
    <lineage>
        <taxon>Bacteria</taxon>
        <taxon>Pseudomonadati</taxon>
        <taxon>Pseudomonadota</taxon>
        <taxon>Alphaproteobacteria</taxon>
        <taxon>Hyphomicrobiales</taxon>
        <taxon>Rhizobiaceae</taxon>
        <taxon>Rhizobium/Agrobacterium group</taxon>
        <taxon>Rhizobium</taxon>
    </lineage>
</organism>
<feature type="compositionally biased region" description="Low complexity" evidence="1">
    <location>
        <begin position="206"/>
        <end position="218"/>
    </location>
</feature>
<gene>
    <name evidence="2" type="ORF">IE4771_CH03455</name>
</gene>
<feature type="region of interest" description="Disordered" evidence="1">
    <location>
        <begin position="48"/>
        <end position="219"/>
    </location>
</feature>
<name>A0A060I959_RHIET</name>
<feature type="compositionally biased region" description="Low complexity" evidence="1">
    <location>
        <begin position="108"/>
        <end position="122"/>
    </location>
</feature>
<feature type="compositionally biased region" description="Low complexity" evidence="1">
    <location>
        <begin position="130"/>
        <end position="144"/>
    </location>
</feature>
<evidence type="ECO:0008006" key="4">
    <source>
        <dbReference type="Google" id="ProtNLM"/>
    </source>
</evidence>
<evidence type="ECO:0000313" key="2">
    <source>
        <dbReference type="EMBL" id="AIC28535.1"/>
    </source>
</evidence>
<proteinExistence type="predicted"/>
<dbReference type="HOGENOM" id="CLU_079888_0_0_5"/>
<dbReference type="Proteomes" id="UP000027180">
    <property type="component" value="Chromosome"/>
</dbReference>
<sequence>MRRMRMRARSRVEPNLGDLMMKSNRLTMLVAALSLGVSPLATLPAVAQQDTNSGSQAQPSSPAGTDAGAQSGSGATGAQSGSGATGAQSGTGAAGADCVPDASGACPGQSTQQQSGQGSDTQKSAEQPATDKSSTSGSDSGKASAETKPGSQDASGGATTEQKPAAQSGSTDSTKSRTQNATPAEGTGSGTTTQSGDASKGSTDQNATTTNKSSSATTVNISVEQQTEIRTVVKEVNVAPVKEVDFTVSVGTTIPKKVRLERLPPRIVKIVPQYEGYQFFILADGRIVIVDPDALTIVYIIEA</sequence>
<accession>A0A060I959</accession>
<dbReference type="EMBL" id="CP006986">
    <property type="protein sequence ID" value="AIC28535.1"/>
    <property type="molecule type" value="Genomic_DNA"/>
</dbReference>
<evidence type="ECO:0000313" key="3">
    <source>
        <dbReference type="Proteomes" id="UP000027180"/>
    </source>
</evidence>
<dbReference type="InterPro" id="IPR009642">
    <property type="entry name" value="DUF1236"/>
</dbReference>